<dbReference type="InterPro" id="IPR014729">
    <property type="entry name" value="Rossmann-like_a/b/a_fold"/>
</dbReference>
<evidence type="ECO:0000256" key="6">
    <source>
        <dbReference type="HAMAP-Rule" id="MF_01161"/>
    </source>
</evidence>
<feature type="binding site" evidence="6">
    <location>
        <begin position="37"/>
        <end position="42"/>
    </location>
    <ligand>
        <name>ATP</name>
        <dbReference type="ChEBI" id="CHEBI:30616"/>
    </ligand>
</feature>
<keyword evidence="1 6" id="KW-0436">Ligase</keyword>
<dbReference type="EMBL" id="CP006939">
    <property type="protein sequence ID" value="AHC14847.1"/>
    <property type="molecule type" value="Genomic_DNA"/>
</dbReference>
<dbReference type="Gene3D" id="3.40.50.620">
    <property type="entry name" value="HUPs"/>
    <property type="match status" value="1"/>
</dbReference>
<comment type="function">
    <text evidence="6">Ligates lysine onto the cytidine present at position 34 of the AUA codon-specific tRNA(Ile) that contains the anticodon CAU, in an ATP-dependent manner. Cytidine is converted to lysidine, thus changing the amino acid specificity of the tRNA from methionine to isoleucine.</text>
</comment>
<dbReference type="Proteomes" id="UP000018680">
    <property type="component" value="Chromosome"/>
</dbReference>
<keyword evidence="2 6" id="KW-0819">tRNA processing</keyword>
<dbReference type="GO" id="GO:0006400">
    <property type="term" value="P:tRNA modification"/>
    <property type="evidence" value="ECO:0007669"/>
    <property type="project" value="UniProtKB-UniRule"/>
</dbReference>
<accession>V5WG80</accession>
<protein>
    <recommendedName>
        <fullName evidence="6">tRNA(Ile)-lysidine synthase</fullName>
        <ecNumber evidence="6">6.3.4.19</ecNumber>
    </recommendedName>
    <alternativeName>
        <fullName evidence="6">tRNA(Ile)-2-lysyl-cytidine synthase</fullName>
    </alternativeName>
    <alternativeName>
        <fullName evidence="6">tRNA(Ile)-lysidine synthetase</fullName>
    </alternativeName>
</protein>
<dbReference type="GO" id="GO:0005524">
    <property type="term" value="F:ATP binding"/>
    <property type="evidence" value="ECO:0007669"/>
    <property type="project" value="UniProtKB-UniRule"/>
</dbReference>
<gene>
    <name evidence="6" type="primary">tilS</name>
    <name evidence="8" type="ORF">L21SP2_1450</name>
</gene>
<sequence length="518" mass="59680">MPDLPSTQRSRAFYQRFLKAMEHAPCRQGGEFHVAVSGGRDSILLLYMMAMLKSDRACAAGFDLRALHIDHGIRSVEESEKDMNAVFSAAIRLSVPLTLYREPRGRIEAFASAAGGLESAARTLRYRVFNGLLNLSGESPDTASRPVLLTAHHGDDSRETILQSLLEGNLGSRLLGIPPESPGIIRPFLLMSPPPGRDEITALCEDLNIVFVDDSSNRESVQRRNFLRNRIIPALNEQMGNLDGRMESLRDSWREIHEYMLAQVPRTLWKPCSIPGREHLQASTDQFCELEPIIRRRSVQQALLNLRPPPREERIPEEFFRELERLACSSNGSTALRRHEGYGLQFHLEYGRIYLYSSLAPGRKKRYFVQLYAGRESRVRPSGGLTLIFTPVRRVAENSEHGGELRNSVHPDAPFLRNLEDSESLKKYLKLPENNEYLTLKELIRRRRIPEWMRRDIFLLEDGRRWYGIIYPDDLPQKWSFQPFYGGGTSRRELERELRSNPEMVRKYDITIKMEQCW</sequence>
<dbReference type="OrthoDB" id="9807403at2"/>
<dbReference type="EC" id="6.3.4.19" evidence="6"/>
<dbReference type="GO" id="GO:0005737">
    <property type="term" value="C:cytoplasm"/>
    <property type="evidence" value="ECO:0007669"/>
    <property type="project" value="UniProtKB-SubCell"/>
</dbReference>
<dbReference type="HOGENOM" id="CLU_525702_0_0_12"/>
<dbReference type="GO" id="GO:0032267">
    <property type="term" value="F:tRNA(Ile)-lysidine synthase activity"/>
    <property type="evidence" value="ECO:0007669"/>
    <property type="project" value="UniProtKB-EC"/>
</dbReference>
<evidence type="ECO:0000256" key="3">
    <source>
        <dbReference type="ARBA" id="ARBA00022741"/>
    </source>
</evidence>
<reference evidence="8 9" key="1">
    <citation type="journal article" date="2015" name="Stand. Genomic Sci.">
        <title>Complete genome sequence and description of Salinispira pacifica gen. nov., sp. nov., a novel spirochaete isolated form a hypersaline microbial mat.</title>
        <authorList>
            <person name="Ben Hania W."/>
            <person name="Joseph M."/>
            <person name="Schumann P."/>
            <person name="Bunk B."/>
            <person name="Fiebig A."/>
            <person name="Sproer C."/>
            <person name="Klenk H.P."/>
            <person name="Fardeau M.L."/>
            <person name="Spring S."/>
        </authorList>
    </citation>
    <scope>NUCLEOTIDE SEQUENCE [LARGE SCALE GENOMIC DNA]</scope>
    <source>
        <strain evidence="8 9">L21-RPul-D2</strain>
    </source>
</reference>
<dbReference type="PANTHER" id="PTHR43033:SF1">
    <property type="entry name" value="TRNA(ILE)-LYSIDINE SYNTHASE-RELATED"/>
    <property type="match status" value="1"/>
</dbReference>
<dbReference type="NCBIfam" id="TIGR02432">
    <property type="entry name" value="lysidine_TilS_N"/>
    <property type="match status" value="1"/>
</dbReference>
<evidence type="ECO:0000313" key="9">
    <source>
        <dbReference type="Proteomes" id="UP000018680"/>
    </source>
</evidence>
<keyword evidence="6" id="KW-0963">Cytoplasm</keyword>
<dbReference type="STRING" id="1307761.L21SP2_1450"/>
<organism evidence="8 9">
    <name type="scientific">Salinispira pacifica</name>
    <dbReference type="NCBI Taxonomy" id="1307761"/>
    <lineage>
        <taxon>Bacteria</taxon>
        <taxon>Pseudomonadati</taxon>
        <taxon>Spirochaetota</taxon>
        <taxon>Spirochaetia</taxon>
        <taxon>Spirochaetales</taxon>
        <taxon>Spirochaetaceae</taxon>
        <taxon>Salinispira</taxon>
    </lineage>
</organism>
<dbReference type="PANTHER" id="PTHR43033">
    <property type="entry name" value="TRNA(ILE)-LYSIDINE SYNTHASE-RELATED"/>
    <property type="match status" value="1"/>
</dbReference>
<dbReference type="AlphaFoldDB" id="V5WG80"/>
<dbReference type="InterPro" id="IPR011063">
    <property type="entry name" value="TilS/TtcA_N"/>
</dbReference>
<comment type="catalytic activity">
    <reaction evidence="5 6">
        <text>cytidine(34) in tRNA(Ile2) + L-lysine + ATP = lysidine(34) in tRNA(Ile2) + AMP + diphosphate + H(+)</text>
        <dbReference type="Rhea" id="RHEA:43744"/>
        <dbReference type="Rhea" id="RHEA-COMP:10625"/>
        <dbReference type="Rhea" id="RHEA-COMP:10670"/>
        <dbReference type="ChEBI" id="CHEBI:15378"/>
        <dbReference type="ChEBI" id="CHEBI:30616"/>
        <dbReference type="ChEBI" id="CHEBI:32551"/>
        <dbReference type="ChEBI" id="CHEBI:33019"/>
        <dbReference type="ChEBI" id="CHEBI:82748"/>
        <dbReference type="ChEBI" id="CHEBI:83665"/>
        <dbReference type="ChEBI" id="CHEBI:456215"/>
        <dbReference type="EC" id="6.3.4.19"/>
    </reaction>
</comment>
<proteinExistence type="inferred from homology"/>
<keyword evidence="4 6" id="KW-0067">ATP-binding</keyword>
<dbReference type="Pfam" id="PF01171">
    <property type="entry name" value="ATP_bind_3"/>
    <property type="match status" value="1"/>
</dbReference>
<name>V5WG80_9SPIO</name>
<comment type="subcellular location">
    <subcellularLocation>
        <location evidence="6">Cytoplasm</location>
    </subcellularLocation>
</comment>
<keyword evidence="3 6" id="KW-0547">Nucleotide-binding</keyword>
<dbReference type="InterPro" id="IPR012795">
    <property type="entry name" value="tRNA_Ile_lys_synt_N"/>
</dbReference>
<dbReference type="eggNOG" id="COG0037">
    <property type="taxonomic scope" value="Bacteria"/>
</dbReference>
<feature type="domain" description="tRNA(Ile)-lysidine/2-thiocytidine synthase N-terminal" evidence="7">
    <location>
        <begin position="32"/>
        <end position="229"/>
    </location>
</feature>
<dbReference type="SUPFAM" id="SSF52402">
    <property type="entry name" value="Adenine nucleotide alpha hydrolases-like"/>
    <property type="match status" value="1"/>
</dbReference>
<evidence type="ECO:0000256" key="4">
    <source>
        <dbReference type="ARBA" id="ARBA00022840"/>
    </source>
</evidence>
<dbReference type="KEGG" id="slr:L21SP2_1450"/>
<evidence type="ECO:0000259" key="7">
    <source>
        <dbReference type="Pfam" id="PF01171"/>
    </source>
</evidence>
<dbReference type="RefSeq" id="WP_024267770.1">
    <property type="nucleotide sequence ID" value="NC_023035.1"/>
</dbReference>
<keyword evidence="9" id="KW-1185">Reference proteome</keyword>
<evidence type="ECO:0000313" key="8">
    <source>
        <dbReference type="EMBL" id="AHC14847.1"/>
    </source>
</evidence>
<comment type="domain">
    <text evidence="6">The N-terminal region contains the highly conserved SGGXDS motif, predicted to be a P-loop motif involved in ATP binding.</text>
</comment>
<comment type="similarity">
    <text evidence="6">Belongs to the tRNA(Ile)-lysidine synthase family.</text>
</comment>
<dbReference type="InterPro" id="IPR012094">
    <property type="entry name" value="tRNA_Ile_lys_synt"/>
</dbReference>
<evidence type="ECO:0000256" key="1">
    <source>
        <dbReference type="ARBA" id="ARBA00022598"/>
    </source>
</evidence>
<dbReference type="HAMAP" id="MF_01161">
    <property type="entry name" value="tRNA_Ile_lys_synt"/>
    <property type="match status" value="1"/>
</dbReference>
<evidence type="ECO:0000256" key="5">
    <source>
        <dbReference type="ARBA" id="ARBA00048539"/>
    </source>
</evidence>
<evidence type="ECO:0000256" key="2">
    <source>
        <dbReference type="ARBA" id="ARBA00022694"/>
    </source>
</evidence>
<dbReference type="CDD" id="cd01992">
    <property type="entry name" value="TilS_N"/>
    <property type="match status" value="1"/>
</dbReference>